<proteinExistence type="predicted"/>
<dbReference type="KEGG" id="ras:RAS_06230"/>
<reference evidence="1 2" key="1">
    <citation type="submission" date="2019-04" db="EMBL/GenBank/DDBJ databases">
        <title>Draft genome sequence of Rickettsia asiatica Maytaro1284.</title>
        <authorList>
            <person name="Thu M."/>
            <person name="Qiu Y."/>
            <person name="Nakao R."/>
        </authorList>
    </citation>
    <scope>NUCLEOTIDE SEQUENCE [LARGE SCALE GENOMIC DNA]</scope>
    <source>
        <strain evidence="1 2">Maytaro1284</strain>
    </source>
</reference>
<name>A0A510G9X6_9RICK</name>
<evidence type="ECO:0000313" key="2">
    <source>
        <dbReference type="Proteomes" id="UP000321183"/>
    </source>
</evidence>
<dbReference type="AlphaFoldDB" id="A0A510G9X6"/>
<organism evidence="1 2">
    <name type="scientific">Rickettsia asiatica</name>
    <dbReference type="NCBI Taxonomy" id="238800"/>
    <lineage>
        <taxon>Bacteria</taxon>
        <taxon>Pseudomonadati</taxon>
        <taxon>Pseudomonadota</taxon>
        <taxon>Alphaproteobacteria</taxon>
        <taxon>Rickettsiales</taxon>
        <taxon>Rickettsiaceae</taxon>
        <taxon>Rickettsieae</taxon>
        <taxon>Rickettsia</taxon>
        <taxon>spotted fever group</taxon>
    </lineage>
</organism>
<dbReference type="RefSeq" id="WP_232049332.1">
    <property type="nucleotide sequence ID" value="NZ_AP019563.1"/>
</dbReference>
<gene>
    <name evidence="1" type="ORF">RAS_06230</name>
</gene>
<protein>
    <submittedName>
        <fullName evidence="1">Uncharacterized protein</fullName>
    </submittedName>
</protein>
<accession>A0A510G9X6</accession>
<keyword evidence="2" id="KW-1185">Reference proteome</keyword>
<dbReference type="EMBL" id="AP019563">
    <property type="protein sequence ID" value="BBJ31514.1"/>
    <property type="molecule type" value="Genomic_DNA"/>
</dbReference>
<sequence>MVSNNIITGHIGNIGSLAEVNVLLDSATLNSTILKATNINLQNNTSVLNLSDGITVTGNINSANGVNGTLNILGNATLNGNINNLNLLQCSGDNSKVLDLQGNTTVNNLVFEDSVLTSGTISVNGLLDVGGITFNNSNTS</sequence>
<evidence type="ECO:0000313" key="1">
    <source>
        <dbReference type="EMBL" id="BBJ31514.1"/>
    </source>
</evidence>
<dbReference type="Proteomes" id="UP000321183">
    <property type="component" value="Chromosome"/>
</dbReference>